<feature type="compositionally biased region" description="Basic residues" evidence="1">
    <location>
        <begin position="26"/>
        <end position="37"/>
    </location>
</feature>
<organism evidence="2 3">
    <name type="scientific">Thalassiosira oceanica</name>
    <name type="common">Marine diatom</name>
    <dbReference type="NCBI Taxonomy" id="159749"/>
    <lineage>
        <taxon>Eukaryota</taxon>
        <taxon>Sar</taxon>
        <taxon>Stramenopiles</taxon>
        <taxon>Ochrophyta</taxon>
        <taxon>Bacillariophyta</taxon>
        <taxon>Coscinodiscophyceae</taxon>
        <taxon>Thalassiosirophycidae</taxon>
        <taxon>Thalassiosirales</taxon>
        <taxon>Thalassiosiraceae</taxon>
        <taxon>Thalassiosira</taxon>
    </lineage>
</organism>
<name>K0TDW3_THAOC</name>
<dbReference type="EMBL" id="AGNL01010958">
    <property type="protein sequence ID" value="EJK68702.1"/>
    <property type="molecule type" value="Genomic_DNA"/>
</dbReference>
<evidence type="ECO:0000313" key="2">
    <source>
        <dbReference type="EMBL" id="EJK68702.1"/>
    </source>
</evidence>
<comment type="caution">
    <text evidence="2">The sequence shown here is derived from an EMBL/GenBank/DDBJ whole genome shotgun (WGS) entry which is preliminary data.</text>
</comment>
<sequence>TGRDLIPSDDPELEPCLEKSNARRWKGRLSPRARRPAGHCTVEPLDSHLVPSAPSASGHIEAIRRGGKTVGLGHGVGTLGRPIRSPQRCDTKRGGGEFLHSVGRAAHDLLANEVSEPQSESQHSTSQTAHARDETESFSADEQEVPGEENKKVNNRTAASYKYWHSTLRPKENRREVWRRESLRVSRRNRSCDKSPPSLSALEPKGRTFVRLLDIARAKRDRGGANPYVGREGE</sequence>
<accession>K0TDW3</accession>
<feature type="non-terminal residue" evidence="2">
    <location>
        <position position="1"/>
    </location>
</feature>
<feature type="region of interest" description="Disordered" evidence="1">
    <location>
        <begin position="185"/>
        <end position="205"/>
    </location>
</feature>
<keyword evidence="3" id="KW-1185">Reference proteome</keyword>
<evidence type="ECO:0000313" key="3">
    <source>
        <dbReference type="Proteomes" id="UP000266841"/>
    </source>
</evidence>
<feature type="compositionally biased region" description="Polar residues" evidence="1">
    <location>
        <begin position="115"/>
        <end position="129"/>
    </location>
</feature>
<feature type="region of interest" description="Disordered" evidence="1">
    <location>
        <begin position="26"/>
        <end position="57"/>
    </location>
</feature>
<evidence type="ECO:0000256" key="1">
    <source>
        <dbReference type="SAM" id="MobiDB-lite"/>
    </source>
</evidence>
<gene>
    <name evidence="2" type="ORF">THAOC_10096</name>
</gene>
<feature type="region of interest" description="Disordered" evidence="1">
    <location>
        <begin position="114"/>
        <end position="156"/>
    </location>
</feature>
<protein>
    <submittedName>
        <fullName evidence="2">Uncharacterized protein</fullName>
    </submittedName>
</protein>
<dbReference type="Proteomes" id="UP000266841">
    <property type="component" value="Unassembled WGS sequence"/>
</dbReference>
<dbReference type="AlphaFoldDB" id="K0TDW3"/>
<proteinExistence type="predicted"/>
<reference evidence="2 3" key="1">
    <citation type="journal article" date="2012" name="Genome Biol.">
        <title>Genome and low-iron response of an oceanic diatom adapted to chronic iron limitation.</title>
        <authorList>
            <person name="Lommer M."/>
            <person name="Specht M."/>
            <person name="Roy A.S."/>
            <person name="Kraemer L."/>
            <person name="Andreson R."/>
            <person name="Gutowska M.A."/>
            <person name="Wolf J."/>
            <person name="Bergner S.V."/>
            <person name="Schilhabel M.B."/>
            <person name="Klostermeier U.C."/>
            <person name="Beiko R.G."/>
            <person name="Rosenstiel P."/>
            <person name="Hippler M."/>
            <person name="Laroche J."/>
        </authorList>
    </citation>
    <scope>NUCLEOTIDE SEQUENCE [LARGE SCALE GENOMIC DNA]</scope>
    <source>
        <strain evidence="2 3">CCMP1005</strain>
    </source>
</reference>